<feature type="compositionally biased region" description="Polar residues" evidence="2">
    <location>
        <begin position="606"/>
        <end position="615"/>
    </location>
</feature>
<dbReference type="PANTHER" id="PTHR23159:SF31">
    <property type="entry name" value="CENTROSOME-ASSOCIATED PROTEIN CEP250 ISOFORM X1"/>
    <property type="match status" value="1"/>
</dbReference>
<dbReference type="HOGENOM" id="CLU_432523_0_0_1"/>
<evidence type="ECO:0000313" key="3">
    <source>
        <dbReference type="EMBL" id="EPS96622.1"/>
    </source>
</evidence>
<organism evidence="3 4">
    <name type="scientific">Fomitopsis schrenkii</name>
    <name type="common">Brown rot fungus</name>
    <dbReference type="NCBI Taxonomy" id="2126942"/>
    <lineage>
        <taxon>Eukaryota</taxon>
        <taxon>Fungi</taxon>
        <taxon>Dikarya</taxon>
        <taxon>Basidiomycota</taxon>
        <taxon>Agaricomycotina</taxon>
        <taxon>Agaricomycetes</taxon>
        <taxon>Polyporales</taxon>
        <taxon>Fomitopsis</taxon>
    </lineage>
</organism>
<accession>S8DVH9</accession>
<evidence type="ECO:0000313" key="4">
    <source>
        <dbReference type="Proteomes" id="UP000015241"/>
    </source>
</evidence>
<feature type="coiled-coil region" evidence="1">
    <location>
        <begin position="15"/>
        <end position="209"/>
    </location>
</feature>
<evidence type="ECO:0000256" key="1">
    <source>
        <dbReference type="SAM" id="Coils"/>
    </source>
</evidence>
<gene>
    <name evidence="3" type="ORF">FOMPIDRAFT_99349</name>
</gene>
<reference evidence="3 4" key="1">
    <citation type="journal article" date="2012" name="Science">
        <title>The Paleozoic origin of enzymatic lignin decomposition reconstructed from 31 fungal genomes.</title>
        <authorList>
            <person name="Floudas D."/>
            <person name="Binder M."/>
            <person name="Riley R."/>
            <person name="Barry K."/>
            <person name="Blanchette R.A."/>
            <person name="Henrissat B."/>
            <person name="Martinez A.T."/>
            <person name="Otillar R."/>
            <person name="Spatafora J.W."/>
            <person name="Yadav J.S."/>
            <person name="Aerts A."/>
            <person name="Benoit I."/>
            <person name="Boyd A."/>
            <person name="Carlson A."/>
            <person name="Copeland A."/>
            <person name="Coutinho P.M."/>
            <person name="de Vries R.P."/>
            <person name="Ferreira P."/>
            <person name="Findley K."/>
            <person name="Foster B."/>
            <person name="Gaskell J."/>
            <person name="Glotzer D."/>
            <person name="Gorecki P."/>
            <person name="Heitman J."/>
            <person name="Hesse C."/>
            <person name="Hori C."/>
            <person name="Igarashi K."/>
            <person name="Jurgens J.A."/>
            <person name="Kallen N."/>
            <person name="Kersten P."/>
            <person name="Kohler A."/>
            <person name="Kuees U."/>
            <person name="Kumar T.K.A."/>
            <person name="Kuo A."/>
            <person name="LaButti K."/>
            <person name="Larrondo L.F."/>
            <person name="Lindquist E."/>
            <person name="Ling A."/>
            <person name="Lombard V."/>
            <person name="Lucas S."/>
            <person name="Lundell T."/>
            <person name="Martin R."/>
            <person name="McLaughlin D.J."/>
            <person name="Morgenstern I."/>
            <person name="Morin E."/>
            <person name="Murat C."/>
            <person name="Nagy L.G."/>
            <person name="Nolan M."/>
            <person name="Ohm R.A."/>
            <person name="Patyshakuliyeva A."/>
            <person name="Rokas A."/>
            <person name="Ruiz-Duenas F.J."/>
            <person name="Sabat G."/>
            <person name="Salamov A."/>
            <person name="Samejima M."/>
            <person name="Schmutz J."/>
            <person name="Slot J.C."/>
            <person name="St John F."/>
            <person name="Stenlid J."/>
            <person name="Sun H."/>
            <person name="Sun S."/>
            <person name="Syed K."/>
            <person name="Tsang A."/>
            <person name="Wiebenga A."/>
            <person name="Young D."/>
            <person name="Pisabarro A."/>
            <person name="Eastwood D.C."/>
            <person name="Martin F."/>
            <person name="Cullen D."/>
            <person name="Grigoriev I.V."/>
            <person name="Hibbett D.S."/>
        </authorList>
    </citation>
    <scope>NUCLEOTIDE SEQUENCE</scope>
    <source>
        <strain evidence="4">FP-58527</strain>
    </source>
</reference>
<feature type="compositionally biased region" description="Basic and acidic residues" evidence="2">
    <location>
        <begin position="624"/>
        <end position="633"/>
    </location>
</feature>
<dbReference type="PANTHER" id="PTHR23159">
    <property type="entry name" value="CENTROSOMAL PROTEIN 2"/>
    <property type="match status" value="1"/>
</dbReference>
<proteinExistence type="predicted"/>
<feature type="region of interest" description="Disordered" evidence="2">
    <location>
        <begin position="431"/>
        <end position="544"/>
    </location>
</feature>
<protein>
    <submittedName>
        <fullName evidence="3">Uncharacterized protein</fullName>
    </submittedName>
</protein>
<dbReference type="AlphaFoldDB" id="S8DVH9"/>
<keyword evidence="4" id="KW-1185">Reference proteome</keyword>
<feature type="compositionally biased region" description="Pro residues" evidence="2">
    <location>
        <begin position="434"/>
        <end position="453"/>
    </location>
</feature>
<dbReference type="OrthoDB" id="3060478at2759"/>
<sequence>MHFLTESPKLQSEFLQFLEHKLLDLEEQLSAAGKEKDELRAALSQTQQELNKSNHALETLRKEAGGAAVALPSVDQEALLESLKDELRQASEDHLTERVHRTKAESSLSETVSELEHLTTELERSRRLVRELQEQQRSAQTVHVGEKDELETQVAQLHEQLKTVEASCAKANAERDQNIAAYDKAISAEKQAKQKLADTQTQLDAATKDLSAVMLRLSEQMKLVEKGDISRLKLREFQDKMCSLPVPPGPGLVDFKTLKPITIPTPELQKRITSLTLRKVIYYRIHESNSVMWFPSSCHGLLVCPQSSYYSGGRGEKWGDYPHWLLSLLDNKNGVEVFHKHLGQDYYMGTYKVVQGPIDIRLPDLASVRFVGKDLEFLESQLAKATAGATPEKSPVALTLPEMYTKGILAVQLLGLQRIGFNEKVDEEVHLTKMPPPSPKVFPPNPLATPPPSQERDGAKGSASLAPEVPKAPAELRGSETRAKSKDTLVKPNEAPAKSKETPAKTKGMPPQSSQMQKKAEEVPVKAKEPPATSKETLTASTRFPSLPLELRGMLLKAKEAPVKAKESPVKAKETLVKAKETPVKVKETPAQPIETPVKAKGPPATSKNTLSTAPKRSPPIPVKAKETPVKAK</sequence>
<dbReference type="EMBL" id="KE504186">
    <property type="protein sequence ID" value="EPS96622.1"/>
    <property type="molecule type" value="Genomic_DNA"/>
</dbReference>
<feature type="compositionally biased region" description="Polar residues" evidence="2">
    <location>
        <begin position="534"/>
        <end position="544"/>
    </location>
</feature>
<evidence type="ECO:0000256" key="2">
    <source>
        <dbReference type="SAM" id="MobiDB-lite"/>
    </source>
</evidence>
<feature type="region of interest" description="Disordered" evidence="2">
    <location>
        <begin position="581"/>
        <end position="633"/>
    </location>
</feature>
<keyword evidence="1" id="KW-0175">Coiled coil</keyword>
<dbReference type="InParanoid" id="S8DVH9"/>
<dbReference type="Proteomes" id="UP000015241">
    <property type="component" value="Unassembled WGS sequence"/>
</dbReference>
<name>S8DVH9_FOMSC</name>
<feature type="compositionally biased region" description="Basic and acidic residues" evidence="2">
    <location>
        <begin position="477"/>
        <end position="489"/>
    </location>
</feature>
<feature type="non-terminal residue" evidence="3">
    <location>
        <position position="633"/>
    </location>
</feature>
<feature type="compositionally biased region" description="Basic and acidic residues" evidence="2">
    <location>
        <begin position="518"/>
        <end position="529"/>
    </location>
</feature>